<keyword evidence="5" id="KW-1185">Reference proteome</keyword>
<evidence type="ECO:0000313" key="5">
    <source>
        <dbReference type="Proteomes" id="UP000261600"/>
    </source>
</evidence>
<proteinExistence type="inferred from homology"/>
<evidence type="ECO:0000259" key="3">
    <source>
        <dbReference type="Pfam" id="PF26086"/>
    </source>
</evidence>
<dbReference type="Pfam" id="PF26089">
    <property type="entry name" value="PH_Niban2"/>
    <property type="match status" value="1"/>
</dbReference>
<evidence type="ECO:0000313" key="4">
    <source>
        <dbReference type="Ensembl" id="ENSMALP00000027796.1"/>
    </source>
</evidence>
<reference evidence="4" key="1">
    <citation type="submission" date="2025-08" db="UniProtKB">
        <authorList>
            <consortium name="Ensembl"/>
        </authorList>
    </citation>
    <scope>IDENTIFICATION</scope>
</reference>
<reference evidence="4" key="2">
    <citation type="submission" date="2025-09" db="UniProtKB">
        <authorList>
            <consortium name="Ensembl"/>
        </authorList>
    </citation>
    <scope>IDENTIFICATION</scope>
</reference>
<evidence type="ECO:0000256" key="1">
    <source>
        <dbReference type="ARBA" id="ARBA00010251"/>
    </source>
</evidence>
<protein>
    <recommendedName>
        <fullName evidence="3">Niban 1/2/3 domain-containing protein</fullName>
    </recommendedName>
</protein>
<dbReference type="Pfam" id="PF26086">
    <property type="entry name" value="Niban2"/>
    <property type="match status" value="2"/>
</dbReference>
<dbReference type="PANTHER" id="PTHR14392:SF3">
    <property type="entry name" value="PROTEIN NIBAN 1"/>
    <property type="match status" value="1"/>
</dbReference>
<dbReference type="Proteomes" id="UP000261600">
    <property type="component" value="Unplaced"/>
</dbReference>
<dbReference type="AlphaFoldDB" id="A0A3Q3KE79"/>
<sequence length="499" mass="57305">MNISPLCVCAGQAEAELRDFSPYYRKQVSVARCSQVEDELEQHKEKITQLLKHKVRPEFRAGTGRVLYEGEVLFFDDARKWRQRYMVVRSFMKGVPPRYKLLPTGGTVLTAEDMYMAMVDKCFPDETNVKEDFAPPVSGMPGQFPVYLRLPYRRDYYFCFQRQNEQAAFISILSDCIRHQNQDFLKKTTYEVQAFLKAIQLYRQDKGQYEPWDMLTGSDVRVMSNQVMEQLLPSLQNELLPRLKSKKTERKRVWFAVMEAAYILVQEHLLDGLSALKEESLGRPALTTCPRAAGVVGCFLKIKACIPCAAKVSEPAQKLCSEAVQPYLGSILDELMEPISSGFQEGRQLSEHMMNQLHQDVLEKRDDEQLKKLVETCPKLYPVFKLGRRLMENVAFTFKQLLTKAVQENPDNAGSAIEKAKHRVLKQYDYDSCTVRKRIFQEALVSITLPFIKKNLAPTCKTVRLAHSHTHCTGSTACEHQGPQETVDEPKYRNMHCSD</sequence>
<name>A0A3Q3KE79_MONAL</name>
<feature type="region of interest" description="Disordered" evidence="2">
    <location>
        <begin position="474"/>
        <end position="499"/>
    </location>
</feature>
<accession>A0A3Q3KE79</accession>
<dbReference type="InterPro" id="IPR059060">
    <property type="entry name" value="Niban_1/2/3_dom"/>
</dbReference>
<dbReference type="PANTHER" id="PTHR14392">
    <property type="entry name" value="NIBAN FAMILY MEMBER"/>
    <property type="match status" value="1"/>
</dbReference>
<dbReference type="Ensembl" id="ENSMALT00000028308.1">
    <property type="protein sequence ID" value="ENSMALP00000027796.1"/>
    <property type="gene ID" value="ENSMALG00000019137.1"/>
</dbReference>
<dbReference type="InterPro" id="IPR026088">
    <property type="entry name" value="Niban-like"/>
</dbReference>
<comment type="similarity">
    <text evidence="1">Belongs to the Niban family.</text>
</comment>
<feature type="compositionally biased region" description="Basic and acidic residues" evidence="2">
    <location>
        <begin position="488"/>
        <end position="499"/>
    </location>
</feature>
<feature type="domain" description="Niban 1/2/3" evidence="3">
    <location>
        <begin position="318"/>
        <end position="376"/>
    </location>
</feature>
<feature type="domain" description="Niban 1/2/3" evidence="3">
    <location>
        <begin position="388"/>
        <end position="450"/>
    </location>
</feature>
<organism evidence="4 5">
    <name type="scientific">Monopterus albus</name>
    <name type="common">Swamp eel</name>
    <dbReference type="NCBI Taxonomy" id="43700"/>
    <lineage>
        <taxon>Eukaryota</taxon>
        <taxon>Metazoa</taxon>
        <taxon>Chordata</taxon>
        <taxon>Craniata</taxon>
        <taxon>Vertebrata</taxon>
        <taxon>Euteleostomi</taxon>
        <taxon>Actinopterygii</taxon>
        <taxon>Neopterygii</taxon>
        <taxon>Teleostei</taxon>
        <taxon>Neoteleostei</taxon>
        <taxon>Acanthomorphata</taxon>
        <taxon>Anabantaria</taxon>
        <taxon>Synbranchiformes</taxon>
        <taxon>Synbranchidae</taxon>
        <taxon>Monopterus</taxon>
    </lineage>
</organism>
<evidence type="ECO:0000256" key="2">
    <source>
        <dbReference type="SAM" id="MobiDB-lite"/>
    </source>
</evidence>